<dbReference type="Proteomes" id="UP000735302">
    <property type="component" value="Unassembled WGS sequence"/>
</dbReference>
<dbReference type="EMBL" id="BLXT01006012">
    <property type="protein sequence ID" value="GFO28263.1"/>
    <property type="molecule type" value="Genomic_DNA"/>
</dbReference>
<name>A0AAV4C9R4_9GAST</name>
<sequence length="83" mass="9360">MDKEKHRRSSQELSGFGTMSVRQMPCNLGGVDFSLLFIDQITEAQETEIPGSQRSNSGTDGHLDKQEKKWKANWILARRTHGG</sequence>
<feature type="compositionally biased region" description="Polar residues" evidence="1">
    <location>
        <begin position="50"/>
        <end position="59"/>
    </location>
</feature>
<accession>A0AAV4C9R4</accession>
<protein>
    <submittedName>
        <fullName evidence="2">Uncharacterized protein</fullName>
    </submittedName>
</protein>
<keyword evidence="3" id="KW-1185">Reference proteome</keyword>
<evidence type="ECO:0000256" key="1">
    <source>
        <dbReference type="SAM" id="MobiDB-lite"/>
    </source>
</evidence>
<evidence type="ECO:0000313" key="3">
    <source>
        <dbReference type="Proteomes" id="UP000735302"/>
    </source>
</evidence>
<evidence type="ECO:0000313" key="2">
    <source>
        <dbReference type="EMBL" id="GFO28263.1"/>
    </source>
</evidence>
<reference evidence="2 3" key="1">
    <citation type="journal article" date="2021" name="Elife">
        <title>Chloroplast acquisition without the gene transfer in kleptoplastic sea slugs, Plakobranchus ocellatus.</title>
        <authorList>
            <person name="Maeda T."/>
            <person name="Takahashi S."/>
            <person name="Yoshida T."/>
            <person name="Shimamura S."/>
            <person name="Takaki Y."/>
            <person name="Nagai Y."/>
            <person name="Toyoda A."/>
            <person name="Suzuki Y."/>
            <person name="Arimoto A."/>
            <person name="Ishii H."/>
            <person name="Satoh N."/>
            <person name="Nishiyama T."/>
            <person name="Hasebe M."/>
            <person name="Maruyama T."/>
            <person name="Minagawa J."/>
            <person name="Obokata J."/>
            <person name="Shigenobu S."/>
        </authorList>
    </citation>
    <scope>NUCLEOTIDE SEQUENCE [LARGE SCALE GENOMIC DNA]</scope>
</reference>
<proteinExistence type="predicted"/>
<organism evidence="2 3">
    <name type="scientific">Plakobranchus ocellatus</name>
    <dbReference type="NCBI Taxonomy" id="259542"/>
    <lineage>
        <taxon>Eukaryota</taxon>
        <taxon>Metazoa</taxon>
        <taxon>Spiralia</taxon>
        <taxon>Lophotrochozoa</taxon>
        <taxon>Mollusca</taxon>
        <taxon>Gastropoda</taxon>
        <taxon>Heterobranchia</taxon>
        <taxon>Euthyneura</taxon>
        <taxon>Panpulmonata</taxon>
        <taxon>Sacoglossa</taxon>
        <taxon>Placobranchoidea</taxon>
        <taxon>Plakobranchidae</taxon>
        <taxon>Plakobranchus</taxon>
    </lineage>
</organism>
<feature type="region of interest" description="Disordered" evidence="1">
    <location>
        <begin position="46"/>
        <end position="70"/>
    </location>
</feature>
<gene>
    <name evidence="2" type="ORF">PoB_005476800</name>
</gene>
<feature type="region of interest" description="Disordered" evidence="1">
    <location>
        <begin position="1"/>
        <end position="21"/>
    </location>
</feature>
<dbReference type="AlphaFoldDB" id="A0AAV4C9R4"/>
<comment type="caution">
    <text evidence="2">The sequence shown here is derived from an EMBL/GenBank/DDBJ whole genome shotgun (WGS) entry which is preliminary data.</text>
</comment>
<feature type="compositionally biased region" description="Basic and acidic residues" evidence="1">
    <location>
        <begin position="61"/>
        <end position="70"/>
    </location>
</feature>